<proteinExistence type="predicted"/>
<accession>A0ACC1CXX3</accession>
<evidence type="ECO:0000313" key="2">
    <source>
        <dbReference type="Proteomes" id="UP000824533"/>
    </source>
</evidence>
<reference evidence="1 2" key="1">
    <citation type="journal article" date="2021" name="Front. Genet.">
        <title>Chromosome-Level Genome Assembly Reveals Significant Gene Expansion in the Toll and IMD Signaling Pathways of Dendrolimus kikuchii.</title>
        <authorList>
            <person name="Zhou J."/>
            <person name="Wu P."/>
            <person name="Xiong Z."/>
            <person name="Liu N."/>
            <person name="Zhao N."/>
            <person name="Ji M."/>
            <person name="Qiu Y."/>
            <person name="Yang B."/>
        </authorList>
    </citation>
    <scope>NUCLEOTIDE SEQUENCE [LARGE SCALE GENOMIC DNA]</scope>
    <source>
        <strain evidence="1">Ann1</strain>
    </source>
</reference>
<protein>
    <submittedName>
        <fullName evidence="1">Uncharacterized protein</fullName>
    </submittedName>
</protein>
<comment type="caution">
    <text evidence="1">The sequence shown here is derived from an EMBL/GenBank/DDBJ whole genome shotgun (WGS) entry which is preliminary data.</text>
</comment>
<sequence>MDRYDKRHMKHHKEKHKKHKKHRTPSGTHEQSYVTVNSVKPLVEYSDVSSEALSAPEAGEIDSETSSISRHIADDLDRTRKSHPIRTFVDNKIISVTNVSRRVDGYTLTHDSSSAVSRKRRGIEYEPEPEFEDHRYKKKKEKRKKDKKKKKKKSKQRSRSASLESVSPDDNVPEEPPVRPTTPQRYQQVPISEWEKASSPLRNGSCSPVSPSTPPLLRHESPRHTMLLREASLLRTVPYSPRRERERSPIRRRQKSSTPHTPIAPPYNDTVTIDSDNEPEYDRRRDYWHEQQRHQSPIITVLDSPVHEPRVREYSPRRAHRRRSPQHRRRSRDRERHREFKAVVHRSHSRGSMKRRRSASKPRRRGSTASPPRHRTRHQDPAREKHRVRHESPSPPSTMIQRKIDFKEKISDTSLFAELVKDKHKRAKKLQEILNQKEEESQGAISTATSINNPEVLTIDELSNATADSLTQTSKENGEMTKESSSSMDVADIPMPDKCESEAEKPPEEPPLPKPPLEAPSAEDAQANGEAAAAEKEVVQVNEKPPTPPPKAPSPSPLPPLPKVGGSVVEGVYLHNSQQQQQPATKPKSLTKLPMPPNTQVEDLKTLANDSPMSTPSPSPVKKPEKPKKTGIMSLPMPPVIPGSEELSGDELDGSTPPPVSRRDQYSHMFNSGKPAREPTAPGTKLKRPRILKRRGSKVVPVATPTHHAKDWGEKCVDGFQVITQIGEGTYGQVYKARDKNTGQLVALKKVRLENEKEGFPITAVREIKILRQLNHKNIVNLREIVTDKQDAMDFRKDKGSFYLVFEYMDHDLMGLLESKMVDFTESHNASIMRQLLDGLAYCHRKNFLHRDIKCSNILMNNKGEVKLGDFGLARLWSAEDRQRPYTNKVITLWYRPPELLLGEERYGPAVDVWSMGCILGELFLKHPLFQANVEMMQLEMISRVCGTPVPGVWPNVVNLPLWHTLRPKRYHKRCVRDQFAFMPANALNLLDRMLELDPDKRITAEEALKSPWLKNIVPDQMPAPELPTWQDCHELWSKQRRRQQREQDQGKPKSYFDDAKDPNSNQSDASFKEYKNEFRSEPPQETVGQVK</sequence>
<dbReference type="EMBL" id="CM034399">
    <property type="protein sequence ID" value="KAJ0176421.1"/>
    <property type="molecule type" value="Genomic_DNA"/>
</dbReference>
<name>A0ACC1CXX3_9NEOP</name>
<gene>
    <name evidence="1" type="ORF">K1T71_007600</name>
</gene>
<evidence type="ECO:0000313" key="1">
    <source>
        <dbReference type="EMBL" id="KAJ0176421.1"/>
    </source>
</evidence>
<keyword evidence="2" id="KW-1185">Reference proteome</keyword>
<organism evidence="1 2">
    <name type="scientific">Dendrolimus kikuchii</name>
    <dbReference type="NCBI Taxonomy" id="765133"/>
    <lineage>
        <taxon>Eukaryota</taxon>
        <taxon>Metazoa</taxon>
        <taxon>Ecdysozoa</taxon>
        <taxon>Arthropoda</taxon>
        <taxon>Hexapoda</taxon>
        <taxon>Insecta</taxon>
        <taxon>Pterygota</taxon>
        <taxon>Neoptera</taxon>
        <taxon>Endopterygota</taxon>
        <taxon>Lepidoptera</taxon>
        <taxon>Glossata</taxon>
        <taxon>Ditrysia</taxon>
        <taxon>Bombycoidea</taxon>
        <taxon>Lasiocampidae</taxon>
        <taxon>Dendrolimus</taxon>
    </lineage>
</organism>
<dbReference type="Proteomes" id="UP000824533">
    <property type="component" value="Linkage Group LG13"/>
</dbReference>